<feature type="chain" id="PRO_5022213868" evidence="1">
    <location>
        <begin position="19"/>
        <end position="137"/>
    </location>
</feature>
<protein>
    <submittedName>
        <fullName evidence="2">Uncharacterized protein</fullName>
    </submittedName>
</protein>
<dbReference type="EMBL" id="AP019834">
    <property type="protein sequence ID" value="BBM46590.1"/>
    <property type="molecule type" value="Genomic_DNA"/>
</dbReference>
<dbReference type="RefSeq" id="WP_146959381.1">
    <property type="nucleotide sequence ID" value="NZ_AP019834.1"/>
</dbReference>
<gene>
    <name evidence="2" type="ORF">JMUB3933_0064</name>
</gene>
<keyword evidence="1" id="KW-0732">Signal</keyword>
<feature type="signal peptide" evidence="1">
    <location>
        <begin position="1"/>
        <end position="18"/>
    </location>
</feature>
<accession>A0A510K4N8</accession>
<evidence type="ECO:0000313" key="3">
    <source>
        <dbReference type="Proteomes" id="UP000321397"/>
    </source>
</evidence>
<dbReference type="Proteomes" id="UP000321397">
    <property type="component" value="Chromosome"/>
</dbReference>
<name>A0A510K4N8_9FUSO</name>
<evidence type="ECO:0000256" key="1">
    <source>
        <dbReference type="SAM" id="SignalP"/>
    </source>
</evidence>
<evidence type="ECO:0000313" key="2">
    <source>
        <dbReference type="EMBL" id="BBM46590.1"/>
    </source>
</evidence>
<organism evidence="2 3">
    <name type="scientific">Leptotrichia wadei</name>
    <dbReference type="NCBI Taxonomy" id="157687"/>
    <lineage>
        <taxon>Bacteria</taxon>
        <taxon>Fusobacteriati</taxon>
        <taxon>Fusobacteriota</taxon>
        <taxon>Fusobacteriia</taxon>
        <taxon>Fusobacteriales</taxon>
        <taxon>Leptotrichiaceae</taxon>
        <taxon>Leptotrichia</taxon>
    </lineage>
</organism>
<sequence>MKKFIFLFSLLICSLSFSDTNIDQISSEVWRCPYSVDRTFKGLTYIKFLNENGKPSISVSILDNRAALKTEKVSLELSQLDYEVKENENSIYFTNLSDKTQVFSNYKLSYSFDKKNRPKMDLYRISDNKKLCSLITN</sequence>
<dbReference type="AlphaFoldDB" id="A0A510K4N8"/>
<proteinExistence type="predicted"/>
<reference evidence="2 3" key="1">
    <citation type="submission" date="2019-07" db="EMBL/GenBank/DDBJ databases">
        <title>Complete Genome Sequence of Leptotrichia wadei Strain JMUB3933.</title>
        <authorList>
            <person name="Watanabe S."/>
            <person name="Cui L."/>
        </authorList>
    </citation>
    <scope>NUCLEOTIDE SEQUENCE [LARGE SCALE GENOMIC DNA]</scope>
    <source>
        <strain evidence="2 3">JMUB3933</strain>
    </source>
</reference>